<protein>
    <recommendedName>
        <fullName evidence="1">BLUF domain-containing protein</fullName>
    </recommendedName>
</protein>
<evidence type="ECO:0000313" key="2">
    <source>
        <dbReference type="EMBL" id="NRS91962.1"/>
    </source>
</evidence>
<comment type="caution">
    <text evidence="2">The sequence shown here is derived from an EMBL/GenBank/DDBJ whole genome shotgun (WGS) entry which is preliminary data.</text>
</comment>
<dbReference type="Gene3D" id="3.30.70.100">
    <property type="match status" value="1"/>
</dbReference>
<accession>A0A8J8G8M3</accession>
<evidence type="ECO:0000313" key="3">
    <source>
        <dbReference type="Proteomes" id="UP000610746"/>
    </source>
</evidence>
<feature type="domain" description="BLUF" evidence="1">
    <location>
        <begin position="2"/>
        <end position="93"/>
    </location>
</feature>
<organism evidence="2 3">
    <name type="scientific">Frigoriflavimonas asaccharolytica</name>
    <dbReference type="NCBI Taxonomy" id="2735899"/>
    <lineage>
        <taxon>Bacteria</taxon>
        <taxon>Pseudomonadati</taxon>
        <taxon>Bacteroidota</taxon>
        <taxon>Flavobacteriia</taxon>
        <taxon>Flavobacteriales</taxon>
        <taxon>Weeksellaceae</taxon>
        <taxon>Frigoriflavimonas</taxon>
    </lineage>
</organism>
<dbReference type="EMBL" id="JABSNO010000005">
    <property type="protein sequence ID" value="NRS91962.1"/>
    <property type="molecule type" value="Genomic_DNA"/>
</dbReference>
<proteinExistence type="predicted"/>
<dbReference type="Pfam" id="PF04940">
    <property type="entry name" value="BLUF"/>
    <property type="match status" value="1"/>
</dbReference>
<gene>
    <name evidence="2" type="ORF">HNQ03_001029</name>
</gene>
<keyword evidence="3" id="KW-1185">Reference proteome</keyword>
<name>A0A8J8G8M3_9FLAO</name>
<dbReference type="PROSITE" id="PS50925">
    <property type="entry name" value="BLUF"/>
    <property type="match status" value="1"/>
</dbReference>
<dbReference type="SMART" id="SM01034">
    <property type="entry name" value="BLUF"/>
    <property type="match status" value="1"/>
</dbReference>
<dbReference type="InterPro" id="IPR007024">
    <property type="entry name" value="BLUF_domain"/>
</dbReference>
<dbReference type="GO" id="GO:0009882">
    <property type="term" value="F:blue light photoreceptor activity"/>
    <property type="evidence" value="ECO:0007669"/>
    <property type="project" value="InterPro"/>
</dbReference>
<dbReference type="InterPro" id="IPR036046">
    <property type="entry name" value="Acylphosphatase-like_dom_sf"/>
</dbReference>
<evidence type="ECO:0000259" key="1">
    <source>
        <dbReference type="PROSITE" id="PS50925"/>
    </source>
</evidence>
<dbReference type="GO" id="GO:0071949">
    <property type="term" value="F:FAD binding"/>
    <property type="evidence" value="ECO:0007669"/>
    <property type="project" value="InterPro"/>
</dbReference>
<dbReference type="RefSeq" id="WP_173778575.1">
    <property type="nucleotide sequence ID" value="NZ_JABSNO010000005.1"/>
</dbReference>
<dbReference type="SUPFAM" id="SSF54975">
    <property type="entry name" value="Acylphosphatase/BLUF domain-like"/>
    <property type="match status" value="1"/>
</dbReference>
<dbReference type="AlphaFoldDB" id="A0A8J8G8M3"/>
<sequence length="143" mass="16838">MIYQLNYRSRSRPDLELNELDEILVLSKTKNTAKNITGCLIYHDGSFVQILEGDKKLVQDLYRKIEADPRHEDVILLWEAPVDKRYFTEWNMAYYIPTETNVVQFVNNMLLLSEFSDRSSASLLSFWSNVRKILRNDNTKSID</sequence>
<dbReference type="Proteomes" id="UP000610746">
    <property type="component" value="Unassembled WGS sequence"/>
</dbReference>
<reference evidence="2" key="1">
    <citation type="submission" date="2020-05" db="EMBL/GenBank/DDBJ databases">
        <title>Genomic Encyclopedia of Type Strains, Phase IV (KMG-V): Genome sequencing to study the core and pangenomes of soil and plant-associated prokaryotes.</title>
        <authorList>
            <person name="Whitman W."/>
        </authorList>
    </citation>
    <scope>NUCLEOTIDE SEQUENCE</scope>
    <source>
        <strain evidence="2">16F</strain>
    </source>
</reference>